<dbReference type="Proteomes" id="UP000766246">
    <property type="component" value="Unassembled WGS sequence"/>
</dbReference>
<evidence type="ECO:0000259" key="2">
    <source>
        <dbReference type="Pfam" id="PF01757"/>
    </source>
</evidence>
<evidence type="ECO:0000313" key="4">
    <source>
        <dbReference type="Proteomes" id="UP000766246"/>
    </source>
</evidence>
<dbReference type="PANTHER" id="PTHR37312">
    <property type="entry name" value="MEMBRANE-BOUND ACYLTRANSFERASE YKRP-RELATED"/>
    <property type="match status" value="1"/>
</dbReference>
<dbReference type="PANTHER" id="PTHR37312:SF1">
    <property type="entry name" value="MEMBRANE-BOUND ACYLTRANSFERASE YKRP-RELATED"/>
    <property type="match status" value="1"/>
</dbReference>
<feature type="transmembrane region" description="Helical" evidence="1">
    <location>
        <begin position="12"/>
        <end position="28"/>
    </location>
</feature>
<evidence type="ECO:0000256" key="1">
    <source>
        <dbReference type="SAM" id="Phobius"/>
    </source>
</evidence>
<keyword evidence="3" id="KW-0808">Transferase</keyword>
<feature type="transmembrane region" description="Helical" evidence="1">
    <location>
        <begin position="208"/>
        <end position="225"/>
    </location>
</feature>
<feature type="transmembrane region" description="Helical" evidence="1">
    <location>
        <begin position="267"/>
        <end position="289"/>
    </location>
</feature>
<sequence length="387" mass="42979">MDSKARNNNIDIIKGIAIILMVYGHTFGVARDFIYLFHMPVFIFLSGYCFNKAHGASLQQAEGYFFSRVRRLLIPYMGFNIVYAILNNVFISLNFYTDNGAFKQDVVFIQKAAQTLMHPKGVRELVVDVYNVLTFKEIPQMGSASWFLIVLFLVCVIHCFVEYGIRGLGSKVRVAVLCVLLAFNLLVAFAISNGFASEAPIADRHLQVFGVYSCYLMGVLTRSLVDAGMLDRLPAKKWVVVCAGPVSFVILLALLPFGTLELSKSQIVNPVFLVATTFLGMAMLASVAADLENNFLGRWLTFIGKHTMSILFLHILAFKLVSVGYCLAVGKPMYMVASWPVLFDAPEYVLIIYTIVGVALPLLADAVIDRLKAIYKRQILTDSNSGD</sequence>
<keyword evidence="1" id="KW-0472">Membrane</keyword>
<gene>
    <name evidence="3" type="ORF">E7272_07030</name>
</gene>
<feature type="transmembrane region" description="Helical" evidence="1">
    <location>
        <begin position="72"/>
        <end position="96"/>
    </location>
</feature>
<dbReference type="Pfam" id="PF01757">
    <property type="entry name" value="Acyl_transf_3"/>
    <property type="match status" value="1"/>
</dbReference>
<feature type="transmembrane region" description="Helical" evidence="1">
    <location>
        <begin position="310"/>
        <end position="330"/>
    </location>
</feature>
<name>A0A927UCH3_9FIRM</name>
<accession>A0A927UCH3</accession>
<feature type="transmembrane region" description="Helical" evidence="1">
    <location>
        <begin position="34"/>
        <end position="51"/>
    </location>
</feature>
<comment type="caution">
    <text evidence="3">The sequence shown here is derived from an EMBL/GenBank/DDBJ whole genome shotgun (WGS) entry which is preliminary data.</text>
</comment>
<dbReference type="AlphaFoldDB" id="A0A927UCH3"/>
<keyword evidence="3" id="KW-0012">Acyltransferase</keyword>
<feature type="transmembrane region" description="Helical" evidence="1">
    <location>
        <begin position="172"/>
        <end position="196"/>
    </location>
</feature>
<dbReference type="InterPro" id="IPR052734">
    <property type="entry name" value="Nod_factor_acetyltransferase"/>
</dbReference>
<evidence type="ECO:0000313" key="3">
    <source>
        <dbReference type="EMBL" id="MBE5919583.1"/>
    </source>
</evidence>
<feature type="domain" description="Acyltransferase 3" evidence="2">
    <location>
        <begin position="7"/>
        <end position="328"/>
    </location>
</feature>
<proteinExistence type="predicted"/>
<reference evidence="3" key="1">
    <citation type="submission" date="2019-04" db="EMBL/GenBank/DDBJ databases">
        <title>Evolution of Biomass-Degrading Anaerobic Consortia Revealed by Metagenomics.</title>
        <authorList>
            <person name="Peng X."/>
        </authorList>
    </citation>
    <scope>NUCLEOTIDE SEQUENCE</scope>
    <source>
        <strain evidence="3">SIG311</strain>
    </source>
</reference>
<keyword evidence="1" id="KW-0812">Transmembrane</keyword>
<feature type="transmembrane region" description="Helical" evidence="1">
    <location>
        <begin position="237"/>
        <end position="255"/>
    </location>
</feature>
<protein>
    <submittedName>
        <fullName evidence="3">Acyltransferase</fullName>
    </submittedName>
</protein>
<keyword evidence="1" id="KW-1133">Transmembrane helix</keyword>
<feature type="transmembrane region" description="Helical" evidence="1">
    <location>
        <begin position="144"/>
        <end position="165"/>
    </location>
</feature>
<organism evidence="3 4">
    <name type="scientific">Pseudobutyrivibrio ruminis</name>
    <dbReference type="NCBI Taxonomy" id="46206"/>
    <lineage>
        <taxon>Bacteria</taxon>
        <taxon>Bacillati</taxon>
        <taxon>Bacillota</taxon>
        <taxon>Clostridia</taxon>
        <taxon>Lachnospirales</taxon>
        <taxon>Lachnospiraceae</taxon>
        <taxon>Pseudobutyrivibrio</taxon>
    </lineage>
</organism>
<dbReference type="GO" id="GO:0016747">
    <property type="term" value="F:acyltransferase activity, transferring groups other than amino-acyl groups"/>
    <property type="evidence" value="ECO:0007669"/>
    <property type="project" value="InterPro"/>
</dbReference>
<dbReference type="InterPro" id="IPR002656">
    <property type="entry name" value="Acyl_transf_3_dom"/>
</dbReference>
<feature type="transmembrane region" description="Helical" evidence="1">
    <location>
        <begin position="350"/>
        <end position="368"/>
    </location>
</feature>
<dbReference type="EMBL" id="SVER01000015">
    <property type="protein sequence ID" value="MBE5919583.1"/>
    <property type="molecule type" value="Genomic_DNA"/>
</dbReference>